<gene>
    <name evidence="4" type="ORF">HNR05_002448</name>
</gene>
<dbReference type="PROSITE" id="PS50943">
    <property type="entry name" value="HTH_CROC1"/>
    <property type="match status" value="1"/>
</dbReference>
<dbReference type="Pfam" id="PF01381">
    <property type="entry name" value="HTH_3"/>
    <property type="match status" value="1"/>
</dbReference>
<dbReference type="GO" id="GO:0005829">
    <property type="term" value="C:cytosol"/>
    <property type="evidence" value="ECO:0007669"/>
    <property type="project" value="TreeGrafter"/>
</dbReference>
<dbReference type="Gene3D" id="3.20.20.140">
    <property type="entry name" value="Metal-dependent hydrolases"/>
    <property type="match status" value="1"/>
</dbReference>
<dbReference type="Gene3D" id="1.10.260.40">
    <property type="entry name" value="lambda repressor-like DNA-binding domains"/>
    <property type="match status" value="1"/>
</dbReference>
<reference evidence="4 5" key="1">
    <citation type="submission" date="2020-07" db="EMBL/GenBank/DDBJ databases">
        <title>Sequencing the genomes of 1000 actinobacteria strains.</title>
        <authorList>
            <person name="Klenk H.-P."/>
        </authorList>
    </citation>
    <scope>NUCLEOTIDE SEQUENCE [LARGE SCALE GENOMIC DNA]</scope>
    <source>
        <strain evidence="4 5">LI1</strain>
    </source>
</reference>
<name>A0A7Z0EGU3_9MICO</name>
<evidence type="ECO:0000313" key="5">
    <source>
        <dbReference type="Proteomes" id="UP000537260"/>
    </source>
</evidence>
<feature type="domain" description="HTH cro/C1-type" evidence="3">
    <location>
        <begin position="173"/>
        <end position="227"/>
    </location>
</feature>
<evidence type="ECO:0000256" key="2">
    <source>
        <dbReference type="SAM" id="MobiDB-lite"/>
    </source>
</evidence>
<dbReference type="InterPro" id="IPR010982">
    <property type="entry name" value="Lambda_DNA-bd_dom_sf"/>
</dbReference>
<dbReference type="PANTHER" id="PTHR46797:SF1">
    <property type="entry name" value="METHYLPHOSPHONATE SYNTHASE"/>
    <property type="match status" value="1"/>
</dbReference>
<evidence type="ECO:0000259" key="3">
    <source>
        <dbReference type="PROSITE" id="PS50943"/>
    </source>
</evidence>
<dbReference type="GO" id="GO:0016810">
    <property type="term" value="F:hydrolase activity, acting on carbon-nitrogen (but not peptide) bonds"/>
    <property type="evidence" value="ECO:0007669"/>
    <property type="project" value="InterPro"/>
</dbReference>
<dbReference type="InterPro" id="IPR001387">
    <property type="entry name" value="Cro/C1-type_HTH"/>
</dbReference>
<keyword evidence="5" id="KW-1185">Reference proteome</keyword>
<dbReference type="InterPro" id="IPR013108">
    <property type="entry name" value="Amidohydro_3"/>
</dbReference>
<dbReference type="CDD" id="cd00093">
    <property type="entry name" value="HTH_XRE"/>
    <property type="match status" value="1"/>
</dbReference>
<dbReference type="Proteomes" id="UP000537260">
    <property type="component" value="Unassembled WGS sequence"/>
</dbReference>
<dbReference type="InterPro" id="IPR011059">
    <property type="entry name" value="Metal-dep_hydrolase_composite"/>
</dbReference>
<dbReference type="SUPFAM" id="SSF47413">
    <property type="entry name" value="lambda repressor-like DNA-binding domains"/>
    <property type="match status" value="1"/>
</dbReference>
<proteinExistence type="predicted"/>
<dbReference type="Gene3D" id="2.30.40.10">
    <property type="entry name" value="Urease, subunit C, domain 1"/>
    <property type="match status" value="1"/>
</dbReference>
<dbReference type="AlphaFoldDB" id="A0A7Z0EGU3"/>
<dbReference type="GO" id="GO:0003677">
    <property type="term" value="F:DNA binding"/>
    <property type="evidence" value="ECO:0007669"/>
    <property type="project" value="UniProtKB-KW"/>
</dbReference>
<accession>A0A7Z0EGU3</accession>
<keyword evidence="1 4" id="KW-0238">DNA-binding</keyword>
<dbReference type="EMBL" id="JACCFM010000001">
    <property type="protein sequence ID" value="NYJ20657.1"/>
    <property type="molecule type" value="Genomic_DNA"/>
</dbReference>
<dbReference type="PANTHER" id="PTHR46797">
    <property type="entry name" value="HTH-TYPE TRANSCRIPTIONAL REGULATOR"/>
    <property type="match status" value="1"/>
</dbReference>
<feature type="compositionally biased region" description="Low complexity" evidence="2">
    <location>
        <begin position="62"/>
        <end position="93"/>
    </location>
</feature>
<comment type="caution">
    <text evidence="4">The sequence shown here is derived from an EMBL/GenBank/DDBJ whole genome shotgun (WGS) entry which is preliminary data.</text>
</comment>
<dbReference type="SMART" id="SM00530">
    <property type="entry name" value="HTH_XRE"/>
    <property type="match status" value="1"/>
</dbReference>
<sequence>MPEQRIDLASSPTAYTAGSAWVNHRDETGTIEVGQLADFAVLDRNPFDGPAELIGTTRVEPPRWSSTPRWSSAPRWSSTPRWSSLSRPSTPSRDPVTRSRHARSTHRTDSTRSINAQTRRISTILLFVSRVVSCDDGGMITADLSPRSTALDRAGEPDPGDEGVDTLTLGRRIRELRTGAKMTLDDLASAVDRAPSQVSMIENGNREPSLSMLRTIALALGTSVDELLRTEAPSERAALEIAVEKAQRGPVFAALGLARIRVGKSQNDAILQTLLTLHNEIERLHRERAATPEEARRANAELRATMRARDNYFPELETVAVELLHAVGHTDGPVSQQMVSDMASHLGFSLHYVSDLPKSTRSVTDKHNGRIYLPTEQSASRDSRSPILQAFASHLCGHAEPRNYADFLRQRVETNYLTAAILLPEKGTVKLLAEAKNLRRISMEDLRDAFAVSYETAAHRFTNLATARLDIPVHFMKVHESGTIIKAYENDSVRFPSDALGAVEGTTVCRSWTARTVFDVTDRFSPWYQYTDTPSGTFWCTSRIEKAKEGDYSVSVGVPFAHVKWFRGRETTHRAVSRCPDESCCRAPSALAERWAEQSWPAARTPTSLLAALPTGTFPGVDQTEVYQFLEAHAPAGVELSGAVEA</sequence>
<protein>
    <submittedName>
        <fullName evidence="4">Putative transcriptional regulator/DNA-binding XRE family transcriptional regulator</fullName>
    </submittedName>
</protein>
<feature type="region of interest" description="Disordered" evidence="2">
    <location>
        <begin position="52"/>
        <end position="115"/>
    </location>
</feature>
<evidence type="ECO:0000256" key="1">
    <source>
        <dbReference type="ARBA" id="ARBA00023125"/>
    </source>
</evidence>
<dbReference type="InterPro" id="IPR050807">
    <property type="entry name" value="TransReg_Diox_bact_type"/>
</dbReference>
<evidence type="ECO:0000313" key="4">
    <source>
        <dbReference type="EMBL" id="NYJ20657.1"/>
    </source>
</evidence>
<organism evidence="4 5">
    <name type="scientific">Glaciibacter psychrotolerans</name>
    <dbReference type="NCBI Taxonomy" id="670054"/>
    <lineage>
        <taxon>Bacteria</taxon>
        <taxon>Bacillati</taxon>
        <taxon>Actinomycetota</taxon>
        <taxon>Actinomycetes</taxon>
        <taxon>Micrococcales</taxon>
        <taxon>Microbacteriaceae</taxon>
        <taxon>Glaciibacter</taxon>
    </lineage>
</organism>
<dbReference type="GO" id="GO:0003700">
    <property type="term" value="F:DNA-binding transcription factor activity"/>
    <property type="evidence" value="ECO:0007669"/>
    <property type="project" value="TreeGrafter"/>
</dbReference>
<dbReference type="Pfam" id="PF07969">
    <property type="entry name" value="Amidohydro_3"/>
    <property type="match status" value="1"/>
</dbReference>